<dbReference type="EMBL" id="JBANCF010000003">
    <property type="protein sequence ID" value="MEM0573052.1"/>
    <property type="molecule type" value="Genomic_DNA"/>
</dbReference>
<protein>
    <submittedName>
        <fullName evidence="2">Peptidoglycan-binding protein LysM</fullName>
    </submittedName>
</protein>
<dbReference type="Proteomes" id="UP001390963">
    <property type="component" value="Unassembled WGS sequence"/>
</dbReference>
<sequence length="182" mass="18686">MKNLLIISTLALGAFFFGTNNAAAQNNTATTTVNIILADVISIDAGSVAIGGEVAFNYVTAADYNTDTTVNVPNSLKVTSTKNFDIKVKADGANFTDGTNNIPVDVLTIKPVAGGTTTMTGTPANIVLTTSDQTLISNATLGSAVVLELDYLIPAARSSSTDILGKPAGTYTQTVTYTATAL</sequence>
<name>A0AB35YTC9_9FLAO</name>
<gene>
    <name evidence="3" type="ORF">VZD24_05965</name>
    <name evidence="2" type="ORF">VZD85_06605</name>
</gene>
<proteinExistence type="predicted"/>
<keyword evidence="1" id="KW-0732">Signal</keyword>
<evidence type="ECO:0000313" key="2">
    <source>
        <dbReference type="EMBL" id="MEM0518016.1"/>
    </source>
</evidence>
<dbReference type="AlphaFoldDB" id="A0AB35YTC9"/>
<reference evidence="2 5" key="1">
    <citation type="submission" date="2024-01" db="EMBL/GenBank/DDBJ databases">
        <title>Aequorivita flavus sp. nov., isolated from deep-sea sediment.</title>
        <authorList>
            <person name="Chen X."/>
        </authorList>
    </citation>
    <scope>NUCLEOTIDE SEQUENCE</scope>
    <source>
        <strain evidence="2">MCCC 1A16923</strain>
        <strain evidence="3 5">MCCC 1A16935</strain>
    </source>
</reference>
<dbReference type="Proteomes" id="UP001388259">
    <property type="component" value="Unassembled WGS sequence"/>
</dbReference>
<organism evidence="2 4">
    <name type="scientific">Aequorivita flava</name>
    <dbReference type="NCBI Taxonomy" id="3114371"/>
    <lineage>
        <taxon>Bacteria</taxon>
        <taxon>Pseudomonadati</taxon>
        <taxon>Bacteroidota</taxon>
        <taxon>Flavobacteriia</taxon>
        <taxon>Flavobacteriales</taxon>
        <taxon>Flavobacteriaceae</taxon>
        <taxon>Aequorivita</taxon>
    </lineage>
</organism>
<feature type="chain" id="PRO_5044299114" evidence="1">
    <location>
        <begin position="23"/>
        <end position="182"/>
    </location>
</feature>
<evidence type="ECO:0000313" key="5">
    <source>
        <dbReference type="Proteomes" id="UP001390963"/>
    </source>
</evidence>
<evidence type="ECO:0000256" key="1">
    <source>
        <dbReference type="SAM" id="SignalP"/>
    </source>
</evidence>
<feature type="signal peptide" evidence="1">
    <location>
        <begin position="1"/>
        <end position="22"/>
    </location>
</feature>
<evidence type="ECO:0000313" key="3">
    <source>
        <dbReference type="EMBL" id="MEM0573052.1"/>
    </source>
</evidence>
<comment type="caution">
    <text evidence="2">The sequence shown here is derived from an EMBL/GenBank/DDBJ whole genome shotgun (WGS) entry which is preliminary data.</text>
</comment>
<dbReference type="RefSeq" id="WP_279449256.1">
    <property type="nucleotide sequence ID" value="NZ_JAZBJM010000003.1"/>
</dbReference>
<evidence type="ECO:0000313" key="4">
    <source>
        <dbReference type="Proteomes" id="UP001388259"/>
    </source>
</evidence>
<dbReference type="EMBL" id="JAZBJM010000003">
    <property type="protein sequence ID" value="MEM0518016.1"/>
    <property type="molecule type" value="Genomic_DNA"/>
</dbReference>
<keyword evidence="5" id="KW-1185">Reference proteome</keyword>
<accession>A0AB35YTC9</accession>